<dbReference type="PANTHER" id="PTHR45820:SF4">
    <property type="entry name" value="ZINC TRANSPORTER 63C, ISOFORM F"/>
    <property type="match status" value="1"/>
</dbReference>
<dbReference type="EMBL" id="CAJNOL010000961">
    <property type="protein sequence ID" value="CAF1250522.1"/>
    <property type="molecule type" value="Genomic_DNA"/>
</dbReference>
<dbReference type="Proteomes" id="UP000663836">
    <property type="component" value="Unassembled WGS sequence"/>
</dbReference>
<evidence type="ECO:0000256" key="7">
    <source>
        <dbReference type="SAM" id="Phobius"/>
    </source>
</evidence>
<reference evidence="10" key="1">
    <citation type="submission" date="2021-02" db="EMBL/GenBank/DDBJ databases">
        <authorList>
            <person name="Nowell W R."/>
        </authorList>
    </citation>
    <scope>NUCLEOTIDE SEQUENCE</scope>
</reference>
<keyword evidence="12" id="KW-1185">Reference proteome</keyword>
<evidence type="ECO:0000256" key="2">
    <source>
        <dbReference type="ARBA" id="ARBA00008873"/>
    </source>
</evidence>
<gene>
    <name evidence="11" type="ORF">JBS370_LOCUS21714</name>
    <name evidence="10" type="ORF">JXQ802_LOCUS26952</name>
    <name evidence="9" type="ORF">PYM288_LOCUS11147</name>
</gene>
<evidence type="ECO:0000313" key="11">
    <source>
        <dbReference type="EMBL" id="CAF3917095.1"/>
    </source>
</evidence>
<sequence>MPALIKCCQSCLHKISSKTSRVSIMFVLTIVTATFEIIYGIRARSNSLIADGLYSFAEGICLIGVILVLHYSRQVKHHEKKNTFGYERLELLFGLSQEVFLLSISLGVIVDAINHLVNPIHIHDPKLLIYLGAGGIVIGILGVIMFGGYHHDHNIEKEIHDKKKGEFLSMTKKKKDKTPKVSRQNTITESSVMIEQQNGQTNDQLNQTSSTEMKPLNAPQEISILDTFTYENIDLADSRIYATLHALCLHSWENPVTGKEINTWLKYIDPILTLIMVVVIAVHAIPVIFSISTVLIENVPRGINTQDVMKEIVAAVPAIKKNNKFVFNYFRATPKEIYATLHLICDEDVMLSTCTNRYGKEIQNILKSYCVRYFTLQFEYVQPRQSEELVVYNCAYELLRKRRGHTLDDPMTKSAKNAITHI</sequence>
<dbReference type="EMBL" id="CAJNOH010000184">
    <property type="protein sequence ID" value="CAF0932816.1"/>
    <property type="molecule type" value="Genomic_DNA"/>
</dbReference>
<evidence type="ECO:0000256" key="3">
    <source>
        <dbReference type="ARBA" id="ARBA00022692"/>
    </source>
</evidence>
<feature type="transmembrane region" description="Helical" evidence="7">
    <location>
        <begin position="271"/>
        <end position="296"/>
    </location>
</feature>
<feature type="domain" description="Cation efflux protein transmembrane" evidence="8">
    <location>
        <begin position="24"/>
        <end position="295"/>
    </location>
</feature>
<dbReference type="EMBL" id="CAJOBD010002916">
    <property type="protein sequence ID" value="CAF3917095.1"/>
    <property type="molecule type" value="Genomic_DNA"/>
</dbReference>
<dbReference type="Gene3D" id="1.20.1510.10">
    <property type="entry name" value="Cation efflux protein transmembrane domain"/>
    <property type="match status" value="1"/>
</dbReference>
<protein>
    <recommendedName>
        <fullName evidence="8">Cation efflux protein transmembrane domain-containing protein</fullName>
    </recommendedName>
</protein>
<dbReference type="Proteomes" id="UP000663854">
    <property type="component" value="Unassembled WGS sequence"/>
</dbReference>
<feature type="transmembrane region" description="Helical" evidence="7">
    <location>
        <begin position="91"/>
        <end position="115"/>
    </location>
</feature>
<evidence type="ECO:0000313" key="10">
    <source>
        <dbReference type="EMBL" id="CAF1250522.1"/>
    </source>
</evidence>
<evidence type="ECO:0000256" key="6">
    <source>
        <dbReference type="ARBA" id="ARBA00023136"/>
    </source>
</evidence>
<comment type="similarity">
    <text evidence="2">Belongs to the cation diffusion facilitator (CDF) transporter (TC 2.A.4) family. SLC30A subfamily.</text>
</comment>
<keyword evidence="6 7" id="KW-0472">Membrane</keyword>
<accession>A0A814ZZI0</accession>
<evidence type="ECO:0000313" key="12">
    <source>
        <dbReference type="Proteomes" id="UP000663870"/>
    </source>
</evidence>
<dbReference type="GO" id="GO:0005385">
    <property type="term" value="F:zinc ion transmembrane transporter activity"/>
    <property type="evidence" value="ECO:0007669"/>
    <property type="project" value="TreeGrafter"/>
</dbReference>
<proteinExistence type="inferred from homology"/>
<feature type="transmembrane region" description="Helical" evidence="7">
    <location>
        <begin position="53"/>
        <end position="71"/>
    </location>
</feature>
<evidence type="ECO:0000313" key="9">
    <source>
        <dbReference type="EMBL" id="CAF0932816.1"/>
    </source>
</evidence>
<dbReference type="AlphaFoldDB" id="A0A814ZZI0"/>
<evidence type="ECO:0000256" key="4">
    <source>
        <dbReference type="ARBA" id="ARBA00022833"/>
    </source>
</evidence>
<dbReference type="InterPro" id="IPR058533">
    <property type="entry name" value="Cation_efflux_TM"/>
</dbReference>
<dbReference type="GO" id="GO:0006882">
    <property type="term" value="P:intracellular zinc ion homeostasis"/>
    <property type="evidence" value="ECO:0007669"/>
    <property type="project" value="TreeGrafter"/>
</dbReference>
<keyword evidence="4" id="KW-0862">Zinc</keyword>
<dbReference type="GO" id="GO:0016020">
    <property type="term" value="C:membrane"/>
    <property type="evidence" value="ECO:0007669"/>
    <property type="project" value="UniProtKB-SubCell"/>
</dbReference>
<name>A0A814ZZI0_9BILA</name>
<dbReference type="SUPFAM" id="SSF161111">
    <property type="entry name" value="Cation efflux protein transmembrane domain-like"/>
    <property type="match status" value="1"/>
</dbReference>
<evidence type="ECO:0000259" key="8">
    <source>
        <dbReference type="Pfam" id="PF01545"/>
    </source>
</evidence>
<keyword evidence="5 7" id="KW-1133">Transmembrane helix</keyword>
<comment type="caution">
    <text evidence="10">The sequence shown here is derived from an EMBL/GenBank/DDBJ whole genome shotgun (WGS) entry which is preliminary data.</text>
</comment>
<dbReference type="Pfam" id="PF01545">
    <property type="entry name" value="Cation_efflux"/>
    <property type="match status" value="1"/>
</dbReference>
<feature type="transmembrane region" description="Helical" evidence="7">
    <location>
        <begin position="22"/>
        <end position="41"/>
    </location>
</feature>
<comment type="subcellular location">
    <subcellularLocation>
        <location evidence="1">Membrane</location>
        <topology evidence="1">Multi-pass membrane protein</topology>
    </subcellularLocation>
</comment>
<feature type="transmembrane region" description="Helical" evidence="7">
    <location>
        <begin position="127"/>
        <end position="149"/>
    </location>
</feature>
<dbReference type="Proteomes" id="UP000663870">
    <property type="component" value="Unassembled WGS sequence"/>
</dbReference>
<keyword evidence="3 7" id="KW-0812">Transmembrane</keyword>
<dbReference type="PANTHER" id="PTHR45820">
    <property type="entry name" value="FI23527P1"/>
    <property type="match status" value="1"/>
</dbReference>
<evidence type="ECO:0000256" key="5">
    <source>
        <dbReference type="ARBA" id="ARBA00022989"/>
    </source>
</evidence>
<dbReference type="InterPro" id="IPR027469">
    <property type="entry name" value="Cation_efflux_TMD_sf"/>
</dbReference>
<evidence type="ECO:0000256" key="1">
    <source>
        <dbReference type="ARBA" id="ARBA00004141"/>
    </source>
</evidence>
<organism evidence="10 12">
    <name type="scientific">Rotaria sordida</name>
    <dbReference type="NCBI Taxonomy" id="392033"/>
    <lineage>
        <taxon>Eukaryota</taxon>
        <taxon>Metazoa</taxon>
        <taxon>Spiralia</taxon>
        <taxon>Gnathifera</taxon>
        <taxon>Rotifera</taxon>
        <taxon>Eurotatoria</taxon>
        <taxon>Bdelloidea</taxon>
        <taxon>Philodinida</taxon>
        <taxon>Philodinidae</taxon>
        <taxon>Rotaria</taxon>
    </lineage>
</organism>